<organism evidence="1 2">
    <name type="scientific">Candidula unifasciata</name>
    <dbReference type="NCBI Taxonomy" id="100452"/>
    <lineage>
        <taxon>Eukaryota</taxon>
        <taxon>Metazoa</taxon>
        <taxon>Spiralia</taxon>
        <taxon>Lophotrochozoa</taxon>
        <taxon>Mollusca</taxon>
        <taxon>Gastropoda</taxon>
        <taxon>Heterobranchia</taxon>
        <taxon>Euthyneura</taxon>
        <taxon>Panpulmonata</taxon>
        <taxon>Eupulmonata</taxon>
        <taxon>Stylommatophora</taxon>
        <taxon>Helicina</taxon>
        <taxon>Helicoidea</taxon>
        <taxon>Geomitridae</taxon>
        <taxon>Candidula</taxon>
    </lineage>
</organism>
<proteinExistence type="predicted"/>
<dbReference type="InterPro" id="IPR029063">
    <property type="entry name" value="SAM-dependent_MTases_sf"/>
</dbReference>
<accession>A0A8S3YKS7</accession>
<dbReference type="GO" id="GO:0016435">
    <property type="term" value="F:rRNA (guanine) methyltransferase activity"/>
    <property type="evidence" value="ECO:0007669"/>
    <property type="project" value="InterPro"/>
</dbReference>
<dbReference type="GO" id="GO:0070476">
    <property type="term" value="P:rRNA (guanine-N7)-methylation"/>
    <property type="evidence" value="ECO:0007669"/>
    <property type="project" value="InterPro"/>
</dbReference>
<dbReference type="EMBL" id="CAJHNH020000439">
    <property type="protein sequence ID" value="CAG5117693.1"/>
    <property type="molecule type" value="Genomic_DNA"/>
</dbReference>
<name>A0A8S3YKS7_9EUPU</name>
<dbReference type="Proteomes" id="UP000678393">
    <property type="component" value="Unassembled WGS sequence"/>
</dbReference>
<dbReference type="InterPro" id="IPR039769">
    <property type="entry name" value="Bud23-like"/>
</dbReference>
<dbReference type="AlphaFoldDB" id="A0A8S3YKS7"/>
<dbReference type="PANTHER" id="PTHR12734:SF0">
    <property type="entry name" value="18S RRNA (GUANINE-N(7))-METHYLTRANSFERASE-RELATED"/>
    <property type="match status" value="1"/>
</dbReference>
<protein>
    <recommendedName>
        <fullName evidence="3">RNA methyltransferase</fullName>
    </recommendedName>
</protein>
<dbReference type="GO" id="GO:0005730">
    <property type="term" value="C:nucleolus"/>
    <property type="evidence" value="ECO:0007669"/>
    <property type="project" value="TreeGrafter"/>
</dbReference>
<reference evidence="1" key="1">
    <citation type="submission" date="2021-04" db="EMBL/GenBank/DDBJ databases">
        <authorList>
            <consortium name="Molecular Ecology Group"/>
        </authorList>
    </citation>
    <scope>NUCLEOTIDE SEQUENCE</scope>
</reference>
<dbReference type="PANTHER" id="PTHR12734">
    <property type="entry name" value="METHYLTRANSFERASE-RELATED"/>
    <property type="match status" value="1"/>
</dbReference>
<keyword evidence="2" id="KW-1185">Reference proteome</keyword>
<sequence length="381" mass="43747">MIKRRLLLWKFNRADQFNLPVEICLVIKRFKKQYASLHCLDKKLFVFPNTPVDQLSLPGRVAVCKNLADFKIQTVKCGFQRRPELIVNNDALHFENSGETFDQVTLLDKFSPRYTKNKRIQQELVEKAVNLFHDIEINRSTNSYSDNFRKDKTNTLVLDIGCGDGTSTQPLLDMGYPCVGIDLNLRGLSEFQMSNFKRRRPFQKEITVNHTGESLQPCSVGLNFVTSSTSKQADNWANGDFRDISTVSSNAKYISTGFTDIIRWDLRHGLPFRAGTFDFAISISFLQWLFYGNRQRQLRLFFSSLKSLLTPQGKAVIQFYPMNPGQLADAILYAAEYFQGVVVGDYPHVDRGRKLFLVIFNDVGDKGVEKEFDRSRQAVRM</sequence>
<evidence type="ECO:0008006" key="3">
    <source>
        <dbReference type="Google" id="ProtNLM"/>
    </source>
</evidence>
<gene>
    <name evidence="1" type="ORF">CUNI_LOCUS3251</name>
</gene>
<dbReference type="Gene3D" id="3.40.50.150">
    <property type="entry name" value="Vaccinia Virus protein VP39"/>
    <property type="match status" value="1"/>
</dbReference>
<dbReference type="OrthoDB" id="506498at2759"/>
<comment type="caution">
    <text evidence="1">The sequence shown here is derived from an EMBL/GenBank/DDBJ whole genome shotgun (WGS) entry which is preliminary data.</text>
</comment>
<evidence type="ECO:0000313" key="2">
    <source>
        <dbReference type="Proteomes" id="UP000678393"/>
    </source>
</evidence>
<dbReference type="SUPFAM" id="SSF53335">
    <property type="entry name" value="S-adenosyl-L-methionine-dependent methyltransferases"/>
    <property type="match status" value="1"/>
</dbReference>
<evidence type="ECO:0000313" key="1">
    <source>
        <dbReference type="EMBL" id="CAG5117693.1"/>
    </source>
</evidence>